<evidence type="ECO:0000256" key="8">
    <source>
        <dbReference type="RuleBase" id="RU363041"/>
    </source>
</evidence>
<dbReference type="GO" id="GO:0005886">
    <property type="term" value="C:plasma membrane"/>
    <property type="evidence" value="ECO:0007669"/>
    <property type="project" value="UniProtKB-SubCell"/>
</dbReference>
<feature type="transmembrane region" description="Helical" evidence="8">
    <location>
        <begin position="73"/>
        <end position="93"/>
    </location>
</feature>
<accession>A0A930XTQ3</accession>
<proteinExistence type="inferred from homology"/>
<feature type="transmembrane region" description="Helical" evidence="8">
    <location>
        <begin position="139"/>
        <end position="172"/>
    </location>
</feature>
<evidence type="ECO:0000256" key="7">
    <source>
        <dbReference type="ARBA" id="ARBA00023136"/>
    </source>
</evidence>
<keyword evidence="3" id="KW-0813">Transport</keyword>
<dbReference type="EMBL" id="JADHEC010000005">
    <property type="protein sequence ID" value="MBF2707730.1"/>
    <property type="molecule type" value="Genomic_DNA"/>
</dbReference>
<feature type="transmembrane region" description="Helical" evidence="8">
    <location>
        <begin position="233"/>
        <end position="251"/>
    </location>
</feature>
<dbReference type="InterPro" id="IPR052017">
    <property type="entry name" value="TSUP"/>
</dbReference>
<gene>
    <name evidence="9" type="ORF">IR213_03875</name>
</gene>
<dbReference type="InterPro" id="IPR002781">
    <property type="entry name" value="TM_pro_TauE-like"/>
</dbReference>
<dbReference type="Pfam" id="PF01925">
    <property type="entry name" value="TauE"/>
    <property type="match status" value="1"/>
</dbReference>
<evidence type="ECO:0000256" key="1">
    <source>
        <dbReference type="ARBA" id="ARBA00004651"/>
    </source>
</evidence>
<keyword evidence="10" id="KW-1185">Reference proteome</keyword>
<evidence type="ECO:0000313" key="9">
    <source>
        <dbReference type="EMBL" id="MBF2707730.1"/>
    </source>
</evidence>
<evidence type="ECO:0000256" key="3">
    <source>
        <dbReference type="ARBA" id="ARBA00022448"/>
    </source>
</evidence>
<feature type="transmembrane region" description="Helical" evidence="8">
    <location>
        <begin position="192"/>
        <end position="221"/>
    </location>
</feature>
<evidence type="ECO:0000313" key="10">
    <source>
        <dbReference type="Proteomes" id="UP000646211"/>
    </source>
</evidence>
<name>A0A930XTQ3_9FLAO</name>
<dbReference type="RefSeq" id="WP_194310992.1">
    <property type="nucleotide sequence ID" value="NZ_JADHEC010000005.1"/>
</dbReference>
<comment type="subcellular location">
    <subcellularLocation>
        <location evidence="1 8">Cell membrane</location>
        <topology evidence="1 8">Multi-pass membrane protein</topology>
    </subcellularLocation>
</comment>
<keyword evidence="7 8" id="KW-0472">Membrane</keyword>
<evidence type="ECO:0000256" key="4">
    <source>
        <dbReference type="ARBA" id="ARBA00022475"/>
    </source>
</evidence>
<comment type="similarity">
    <text evidence="2 8">Belongs to the 4-toluene sulfonate uptake permease (TSUP) (TC 2.A.102) family.</text>
</comment>
<dbReference type="Proteomes" id="UP000646211">
    <property type="component" value="Unassembled WGS sequence"/>
</dbReference>
<dbReference type="PANTHER" id="PTHR30269">
    <property type="entry name" value="TRANSMEMBRANE PROTEIN YFCA"/>
    <property type="match status" value="1"/>
</dbReference>
<comment type="caution">
    <text evidence="9">The sequence shown here is derived from an EMBL/GenBank/DDBJ whole genome shotgun (WGS) entry which is preliminary data.</text>
</comment>
<keyword evidence="4 8" id="KW-1003">Cell membrane</keyword>
<evidence type="ECO:0000256" key="6">
    <source>
        <dbReference type="ARBA" id="ARBA00022989"/>
    </source>
</evidence>
<organism evidence="9 10">
    <name type="scientific">Flavobacterium soyangense</name>
    <dbReference type="NCBI Taxonomy" id="2023265"/>
    <lineage>
        <taxon>Bacteria</taxon>
        <taxon>Pseudomonadati</taxon>
        <taxon>Bacteroidota</taxon>
        <taxon>Flavobacteriia</taxon>
        <taxon>Flavobacteriales</taxon>
        <taxon>Flavobacteriaceae</taxon>
        <taxon>Flavobacterium</taxon>
    </lineage>
</organism>
<protein>
    <recommendedName>
        <fullName evidence="8">Probable membrane transporter protein</fullName>
    </recommendedName>
</protein>
<sequence>MDLVTFIILFLAAIVGSSLNAVAGGGGFISYPSLIFCNIPLINANGISTVALWPGNITSAIAYKKDIKLSVKFILYFIIVISVGGFVGAYLFLNTTSEVFSNFVPFFLLFTWLLFVFSNKLRNYFSTNTTDFSFVKPNYLHIVCMFFIGIYGGYFGAGLGMIILTAFSLIGLKNLNEMNGIKVILVSFNNGIAAFAYIFSGIVTWQYTLVMLAGALIGGFYGAKLTRQIKQETLRYFIILIGAIITVIFFYKRFFS</sequence>
<reference evidence="9" key="1">
    <citation type="submission" date="2020-11" db="EMBL/GenBank/DDBJ databases">
        <title>Genome of Flavobacterium soyangense.</title>
        <authorList>
            <person name="Liu Q."/>
            <person name="Xin Y.-H."/>
        </authorList>
    </citation>
    <scope>NUCLEOTIDE SEQUENCE</scope>
    <source>
        <strain evidence="9">CGMCC 1.13493</strain>
    </source>
</reference>
<keyword evidence="6 8" id="KW-1133">Transmembrane helix</keyword>
<keyword evidence="5 8" id="KW-0812">Transmembrane</keyword>
<evidence type="ECO:0000256" key="5">
    <source>
        <dbReference type="ARBA" id="ARBA00022692"/>
    </source>
</evidence>
<feature type="transmembrane region" description="Helical" evidence="8">
    <location>
        <begin position="33"/>
        <end position="53"/>
    </location>
</feature>
<evidence type="ECO:0000256" key="2">
    <source>
        <dbReference type="ARBA" id="ARBA00009142"/>
    </source>
</evidence>
<feature type="transmembrane region" description="Helical" evidence="8">
    <location>
        <begin position="99"/>
        <end position="118"/>
    </location>
</feature>
<dbReference type="PANTHER" id="PTHR30269:SF0">
    <property type="entry name" value="MEMBRANE TRANSPORTER PROTEIN YFCA-RELATED"/>
    <property type="match status" value="1"/>
</dbReference>
<dbReference type="AlphaFoldDB" id="A0A930XTQ3"/>